<evidence type="ECO:0000313" key="3">
    <source>
        <dbReference type="EMBL" id="BBD97381.1"/>
    </source>
</evidence>
<evidence type="ECO:0000256" key="2">
    <source>
        <dbReference type="ARBA" id="ARBA00023235"/>
    </source>
</evidence>
<protein>
    <submittedName>
        <fullName evidence="3">Mannose-6-phosphate isomerase</fullName>
    </submittedName>
</protein>
<dbReference type="EMBL" id="AP018664">
    <property type="protein sequence ID" value="BBD97381.1"/>
    <property type="molecule type" value="Genomic_DNA"/>
</dbReference>
<dbReference type="Proteomes" id="UP000279959">
    <property type="component" value="Chromosome"/>
</dbReference>
<dbReference type="Pfam" id="PF07221">
    <property type="entry name" value="GlcNAc_2-epim"/>
    <property type="match status" value="1"/>
</dbReference>
<keyword evidence="2 3" id="KW-0413">Isomerase</keyword>
<sequence length="324" mass="35547">MRLRVQARQVFVYAEAGRLGWNGPWRAAVEHGLKSLGAFYLRPDGLYRSSIDATGNVVSDTVDIYDQSFVLLCLASAWQAQDKPLALRSAAEDLLRQLRRLLAHPVAGFEEARPRTLPLRANPHMHLLEAMLAWVELGEGGLFREVAREIVDLATRHFIDAGTGAIGEFFDGDWQVCEGDLGALREPGHQFEWAYLLDQAASLLGMDLGGAVRRLYAFGTIHGVADGRVIAAVDAEGRIVDRSSRLWQQTERLRAALTVGAAISVRPEADVLESIAAFRRFLLPGSPGLWHDRLDAEGRAIVEAAPASSLYHIVTGLSYLIGKS</sequence>
<gene>
    <name evidence="3" type="ORF">SAMIE_1008820</name>
</gene>
<reference evidence="3 4" key="1">
    <citation type="submission" date="2018-05" db="EMBL/GenBank/DDBJ databases">
        <title>Complete Genome Sequence of the Nonylphenol-Degrading Bacterium Sphingobium amiense DSM 16289T.</title>
        <authorList>
            <person name="Ootsuka M."/>
            <person name="Nishizawa T."/>
            <person name="Ohta H."/>
        </authorList>
    </citation>
    <scope>NUCLEOTIDE SEQUENCE [LARGE SCALE GENOMIC DNA]</scope>
    <source>
        <strain evidence="3 4">DSM 16289</strain>
    </source>
</reference>
<dbReference type="PANTHER" id="PTHR15108">
    <property type="entry name" value="N-ACYLGLUCOSAMINE-2-EPIMERASE"/>
    <property type="match status" value="1"/>
</dbReference>
<proteinExistence type="inferred from homology"/>
<accession>A0A494VZQ7</accession>
<dbReference type="SUPFAM" id="SSF48208">
    <property type="entry name" value="Six-hairpin glycosidases"/>
    <property type="match status" value="1"/>
</dbReference>
<dbReference type="InterPro" id="IPR012341">
    <property type="entry name" value="6hp_glycosidase-like_sf"/>
</dbReference>
<keyword evidence="4" id="KW-1185">Reference proteome</keyword>
<dbReference type="GO" id="GO:0016853">
    <property type="term" value="F:isomerase activity"/>
    <property type="evidence" value="ECO:0007669"/>
    <property type="project" value="UniProtKB-KW"/>
</dbReference>
<evidence type="ECO:0000313" key="4">
    <source>
        <dbReference type="Proteomes" id="UP000279959"/>
    </source>
</evidence>
<dbReference type="InterPro" id="IPR010819">
    <property type="entry name" value="AGE/CE"/>
</dbReference>
<dbReference type="InterPro" id="IPR008928">
    <property type="entry name" value="6-hairpin_glycosidase_sf"/>
</dbReference>
<organism evidence="3 4">
    <name type="scientific">Sphingobium amiense</name>
    <dbReference type="NCBI Taxonomy" id="135719"/>
    <lineage>
        <taxon>Bacteria</taxon>
        <taxon>Pseudomonadati</taxon>
        <taxon>Pseudomonadota</taxon>
        <taxon>Alphaproteobacteria</taxon>
        <taxon>Sphingomonadales</taxon>
        <taxon>Sphingomonadaceae</taxon>
        <taxon>Sphingobium</taxon>
    </lineage>
</organism>
<comment type="similarity">
    <text evidence="1">Belongs to the N-acylglucosamine 2-epimerase family.</text>
</comment>
<dbReference type="KEGG" id="sami:SAMIE_1008820"/>
<name>A0A494VZQ7_9SPHN</name>
<dbReference type="Gene3D" id="1.50.10.10">
    <property type="match status" value="1"/>
</dbReference>
<dbReference type="AlphaFoldDB" id="A0A494VZQ7"/>
<dbReference type="GO" id="GO:0005975">
    <property type="term" value="P:carbohydrate metabolic process"/>
    <property type="evidence" value="ECO:0007669"/>
    <property type="project" value="InterPro"/>
</dbReference>
<evidence type="ECO:0000256" key="1">
    <source>
        <dbReference type="ARBA" id="ARBA00008558"/>
    </source>
</evidence>